<dbReference type="Proteomes" id="UP000305906">
    <property type="component" value="Unassembled WGS sequence"/>
</dbReference>
<dbReference type="AlphaFoldDB" id="A0A5R9FXJ7"/>
<accession>A0A5R9FXJ7</accession>
<evidence type="ECO:0000313" key="2">
    <source>
        <dbReference type="Proteomes" id="UP000305906"/>
    </source>
</evidence>
<gene>
    <name evidence="1" type="ORF">FE633_04905</name>
</gene>
<reference evidence="1 2" key="1">
    <citation type="submission" date="2019-05" db="EMBL/GenBank/DDBJ databases">
        <title>Streptomyces sp. NEAU-C151, a novel actinomycete isolated from soil.</title>
        <authorList>
            <person name="Han L."/>
            <person name="Jiang H."/>
        </authorList>
    </citation>
    <scope>NUCLEOTIDE SEQUENCE [LARGE SCALE GENOMIC DNA]</scope>
    <source>
        <strain evidence="1 2">NEAU-C151</strain>
    </source>
</reference>
<evidence type="ECO:0000313" key="1">
    <source>
        <dbReference type="EMBL" id="TLS47439.1"/>
    </source>
</evidence>
<evidence type="ECO:0008006" key="3">
    <source>
        <dbReference type="Google" id="ProtNLM"/>
    </source>
</evidence>
<sequence length="75" mass="8288">MRRAKTGAASGAANGPAVGAGLTAADVSRLWGTPIGSVYRLAKEQQWRRYRRQGRTYYSADDVQVCFSRRLARQV</sequence>
<proteinExistence type="predicted"/>
<protein>
    <recommendedName>
        <fullName evidence="3">Helix-turn-helix domain-containing protein</fullName>
    </recommendedName>
</protein>
<keyword evidence="2" id="KW-1185">Reference proteome</keyword>
<organism evidence="1 2">
    <name type="scientific">Streptomyces montanus</name>
    <dbReference type="NCBI Taxonomy" id="2580423"/>
    <lineage>
        <taxon>Bacteria</taxon>
        <taxon>Bacillati</taxon>
        <taxon>Actinomycetota</taxon>
        <taxon>Actinomycetes</taxon>
        <taxon>Kitasatosporales</taxon>
        <taxon>Streptomycetaceae</taxon>
        <taxon>Streptomyces</taxon>
    </lineage>
</organism>
<comment type="caution">
    <text evidence="1">The sequence shown here is derived from an EMBL/GenBank/DDBJ whole genome shotgun (WGS) entry which is preliminary data.</text>
</comment>
<dbReference type="EMBL" id="VBZC01000004">
    <property type="protein sequence ID" value="TLS47439.1"/>
    <property type="molecule type" value="Genomic_DNA"/>
</dbReference>
<name>A0A5R9FXJ7_9ACTN</name>